<name>H8FTX1_MAGML</name>
<dbReference type="EMBL" id="CAHP01000022">
    <property type="protein sequence ID" value="CCG41828.1"/>
    <property type="molecule type" value="Genomic_DNA"/>
</dbReference>
<dbReference type="eggNOG" id="ENOG502ZTF2">
    <property type="taxonomic scope" value="Bacteria"/>
</dbReference>
<dbReference type="Proteomes" id="UP000004169">
    <property type="component" value="Unassembled WGS sequence"/>
</dbReference>
<evidence type="ECO:0000313" key="2">
    <source>
        <dbReference type="Proteomes" id="UP000004169"/>
    </source>
</evidence>
<dbReference type="STRING" id="1150626.PHAMO_290116"/>
<keyword evidence="2" id="KW-1185">Reference proteome</keyword>
<reference evidence="1 2" key="1">
    <citation type="journal article" date="2012" name="J. Bacteriol.">
        <title>Draft Genome Sequence of the Purple Photosynthetic Bacterium Phaeospirillum molischianum DSM120, a Particularly Versatile Bacterium.</title>
        <authorList>
            <person name="Duquesne K."/>
            <person name="Prima V."/>
            <person name="Ji B."/>
            <person name="Rouy Z."/>
            <person name="Medigue C."/>
            <person name="Talla E."/>
            <person name="Sturgis J.N."/>
        </authorList>
    </citation>
    <scope>NUCLEOTIDE SEQUENCE [LARGE SCALE GENOMIC DNA]</scope>
    <source>
        <strain evidence="2">DSM120</strain>
    </source>
</reference>
<gene>
    <name evidence="1" type="ORF">PHAMO_290116</name>
</gene>
<sequence>MTGSESEERDQGGIASGLRYWWNMRGCYDPPPPRPAPEPPRQEPAVDPAIPGGIERWFANLFLSWATKVQRKEITRFTDALRAMDSDEIGALLALATDLRHTLEADSRLDLLDPRAVEIIWPSAAQALNRQIRNMQATNSRELAAAAMVWLHTIRAANNPDLRMLGREMWRQLERGFPKVEQAAADLQVVGMSHLNIEGYSVFPLGLSPDPT</sequence>
<accession>H8FTX1</accession>
<dbReference type="AlphaFoldDB" id="H8FTX1"/>
<comment type="caution">
    <text evidence="1">The sequence shown here is derived from an EMBL/GenBank/DDBJ whole genome shotgun (WGS) entry which is preliminary data.</text>
</comment>
<dbReference type="RefSeq" id="WP_002729251.1">
    <property type="nucleotide sequence ID" value="NZ_CAHP01000022.1"/>
</dbReference>
<organism evidence="1 2">
    <name type="scientific">Magnetospirillum molischianum DSM 120</name>
    <dbReference type="NCBI Taxonomy" id="1150626"/>
    <lineage>
        <taxon>Bacteria</taxon>
        <taxon>Pseudomonadati</taxon>
        <taxon>Pseudomonadota</taxon>
        <taxon>Alphaproteobacteria</taxon>
        <taxon>Rhodospirillales</taxon>
        <taxon>Rhodospirillaceae</taxon>
        <taxon>Magnetospirillum</taxon>
    </lineage>
</organism>
<proteinExistence type="predicted"/>
<protein>
    <submittedName>
        <fullName evidence="1">Uncharacterized protein</fullName>
    </submittedName>
</protein>
<dbReference type="OrthoDB" id="8481045at2"/>
<evidence type="ECO:0000313" key="1">
    <source>
        <dbReference type="EMBL" id="CCG41828.1"/>
    </source>
</evidence>